<comment type="caution">
    <text evidence="1">The sequence shown here is derived from an EMBL/GenBank/DDBJ whole genome shotgun (WGS) entry which is preliminary data.</text>
</comment>
<dbReference type="PANTHER" id="PTHR38846">
    <property type="entry name" value="C3H1-TYPE DOMAIN-CONTAINING PROTEIN"/>
    <property type="match status" value="1"/>
</dbReference>
<reference evidence="1" key="2">
    <citation type="submission" date="2020-02" db="EMBL/GenBank/DDBJ databases">
        <title>Identification and distribution of gene clusters putatively required for synthesis of sphingolipid metabolism inhibitors in phylogenetically diverse species of the filamentous fungus Fusarium.</title>
        <authorList>
            <person name="Kim H.-S."/>
            <person name="Busman M."/>
            <person name="Brown D.W."/>
            <person name="Divon H."/>
            <person name="Uhlig S."/>
            <person name="Proctor R.H."/>
        </authorList>
    </citation>
    <scope>NUCLEOTIDE SEQUENCE</scope>
    <source>
        <strain evidence="1">NRRL 25174</strain>
    </source>
</reference>
<sequence length="136" mass="15461">MSRNVHEDSDSDIAGRLGVILLTSTTSSESGNRHASLMDQWNDYFQEGTLQDFQRLCADLGLPNNLPSKTKCRDALRSINVNIKQFLECKNKPDGVKLFKSQRALIRWTLKKKAIFPKRNLPKGSPLQTLLKQIFD</sequence>
<evidence type="ECO:0000313" key="2">
    <source>
        <dbReference type="Proteomes" id="UP000730481"/>
    </source>
</evidence>
<dbReference type="OrthoDB" id="6105938at2759"/>
<keyword evidence="2" id="KW-1185">Reference proteome</keyword>
<accession>A0A9P5A8A4</accession>
<organism evidence="1 2">
    <name type="scientific">Fusarium beomiforme</name>
    <dbReference type="NCBI Taxonomy" id="44412"/>
    <lineage>
        <taxon>Eukaryota</taxon>
        <taxon>Fungi</taxon>
        <taxon>Dikarya</taxon>
        <taxon>Ascomycota</taxon>
        <taxon>Pezizomycotina</taxon>
        <taxon>Sordariomycetes</taxon>
        <taxon>Hypocreomycetidae</taxon>
        <taxon>Hypocreales</taxon>
        <taxon>Nectriaceae</taxon>
        <taxon>Fusarium</taxon>
        <taxon>Fusarium burgessii species complex</taxon>
    </lineage>
</organism>
<name>A0A9P5A8A4_9HYPO</name>
<evidence type="ECO:0000313" key="1">
    <source>
        <dbReference type="EMBL" id="KAF4334110.1"/>
    </source>
</evidence>
<dbReference type="Proteomes" id="UP000730481">
    <property type="component" value="Unassembled WGS sequence"/>
</dbReference>
<dbReference type="EMBL" id="PVQB02000729">
    <property type="protein sequence ID" value="KAF4334110.1"/>
    <property type="molecule type" value="Genomic_DNA"/>
</dbReference>
<reference evidence="1" key="1">
    <citation type="journal article" date="2017" name="Mycologia">
        <title>Fusarium algeriense, sp. nov., a novel toxigenic crown rot pathogen of durum wheat from Algeria is nested in the Fusarium burgessii species complex.</title>
        <authorList>
            <person name="Laraba I."/>
            <person name="Keddad A."/>
            <person name="Boureghda H."/>
            <person name="Abdallah N."/>
            <person name="Vaughan M.M."/>
            <person name="Proctor R.H."/>
            <person name="Busman M."/>
            <person name="O'Donnell K."/>
        </authorList>
    </citation>
    <scope>NUCLEOTIDE SEQUENCE</scope>
    <source>
        <strain evidence="1">NRRL 25174</strain>
    </source>
</reference>
<gene>
    <name evidence="1" type="ORF">FBEOM_12029</name>
</gene>
<dbReference type="AlphaFoldDB" id="A0A9P5A8A4"/>
<protein>
    <submittedName>
        <fullName evidence="1">Uncharacterized protein</fullName>
    </submittedName>
</protein>
<proteinExistence type="predicted"/>
<dbReference type="PANTHER" id="PTHR38846:SF1">
    <property type="entry name" value="C3H1-TYPE DOMAIN-CONTAINING PROTEIN"/>
    <property type="match status" value="1"/>
</dbReference>